<keyword evidence="1 9" id="KW-0004">4Fe-4S</keyword>
<proteinExistence type="inferred from homology"/>
<evidence type="ECO:0000256" key="4">
    <source>
        <dbReference type="ARBA" id="ARBA00022679"/>
    </source>
</evidence>
<dbReference type="GO" id="GO:0005506">
    <property type="term" value="F:iron ion binding"/>
    <property type="evidence" value="ECO:0007669"/>
    <property type="project" value="UniProtKB-UniRule"/>
</dbReference>
<evidence type="ECO:0000256" key="11">
    <source>
        <dbReference type="PROSITE-ProRule" id="PRU10015"/>
    </source>
</evidence>
<feature type="active site" description="Nucleophile" evidence="9 10">
    <location>
        <position position="383"/>
    </location>
</feature>
<evidence type="ECO:0000259" key="12">
    <source>
        <dbReference type="PROSITE" id="PS50926"/>
    </source>
</evidence>
<dbReference type="Proteomes" id="UP000005289">
    <property type="component" value="Chromosome"/>
</dbReference>
<dbReference type="AlphaFoldDB" id="W0DPE6"/>
<keyword evidence="5 9" id="KW-0949">S-adenosyl-L-methionine</keyword>
<keyword evidence="7 9" id="KW-0408">Iron</keyword>
<comment type="catalytic activity">
    <reaction evidence="9">
        <text>uridine(1939) in 23S rRNA + S-adenosyl-L-methionine = 5-methyluridine(1939) in 23S rRNA + S-adenosyl-L-homocysteine + H(+)</text>
        <dbReference type="Rhea" id="RHEA:42908"/>
        <dbReference type="Rhea" id="RHEA-COMP:10278"/>
        <dbReference type="Rhea" id="RHEA-COMP:10279"/>
        <dbReference type="ChEBI" id="CHEBI:15378"/>
        <dbReference type="ChEBI" id="CHEBI:57856"/>
        <dbReference type="ChEBI" id="CHEBI:59789"/>
        <dbReference type="ChEBI" id="CHEBI:65315"/>
        <dbReference type="ChEBI" id="CHEBI:74447"/>
        <dbReference type="EC" id="2.1.1.190"/>
    </reaction>
</comment>
<feature type="binding site" evidence="9">
    <location>
        <position position="292"/>
    </location>
    <ligand>
        <name>S-adenosyl-L-methionine</name>
        <dbReference type="ChEBI" id="CHEBI:59789"/>
    </ligand>
</feature>
<dbReference type="Pfam" id="PF05958">
    <property type="entry name" value="tRNA_U5-meth_tr"/>
    <property type="match status" value="1"/>
</dbReference>
<evidence type="ECO:0000313" key="13">
    <source>
        <dbReference type="EMBL" id="AHE98873.1"/>
    </source>
</evidence>
<dbReference type="CDD" id="cd02440">
    <property type="entry name" value="AdoMet_MTases"/>
    <property type="match status" value="1"/>
</dbReference>
<organism evidence="13 14">
    <name type="scientific">Thioalkalivibrio paradoxus ARh 1</name>
    <dbReference type="NCBI Taxonomy" id="713585"/>
    <lineage>
        <taxon>Bacteria</taxon>
        <taxon>Pseudomonadati</taxon>
        <taxon>Pseudomonadota</taxon>
        <taxon>Gammaproteobacteria</taxon>
        <taxon>Chromatiales</taxon>
        <taxon>Ectothiorhodospiraceae</taxon>
        <taxon>Thioalkalivibrio</taxon>
    </lineage>
</organism>
<evidence type="ECO:0000256" key="2">
    <source>
        <dbReference type="ARBA" id="ARBA00022552"/>
    </source>
</evidence>
<dbReference type="HOGENOM" id="CLU_014689_8_2_6"/>
<dbReference type="KEGG" id="tti:THITH_12100"/>
<dbReference type="EMBL" id="CP007029">
    <property type="protein sequence ID" value="AHE98873.1"/>
    <property type="molecule type" value="Genomic_DNA"/>
</dbReference>
<dbReference type="PANTHER" id="PTHR11061">
    <property type="entry name" value="RNA M5U METHYLTRANSFERASE"/>
    <property type="match status" value="1"/>
</dbReference>
<dbReference type="Gene3D" id="2.40.50.1070">
    <property type="match status" value="1"/>
</dbReference>
<feature type="binding site" evidence="9">
    <location>
        <position position="149"/>
    </location>
    <ligand>
        <name>[4Fe-4S] cluster</name>
        <dbReference type="ChEBI" id="CHEBI:49883"/>
    </ligand>
</feature>
<evidence type="ECO:0000256" key="5">
    <source>
        <dbReference type="ARBA" id="ARBA00022691"/>
    </source>
</evidence>
<dbReference type="PROSITE" id="PS01230">
    <property type="entry name" value="TRMA_1"/>
    <property type="match status" value="1"/>
</dbReference>
<dbReference type="InterPro" id="IPR030391">
    <property type="entry name" value="MeTrfase_TrmA_CS"/>
</dbReference>
<dbReference type="InterPro" id="IPR001566">
    <property type="entry name" value="23S_rRNA_MeTrfase_RlmD"/>
</dbReference>
<dbReference type="EC" id="2.1.1.190" evidence="9"/>
<feature type="binding site" evidence="9 10">
    <location>
        <position position="308"/>
    </location>
    <ligand>
        <name>S-adenosyl-L-methionine</name>
        <dbReference type="ChEBI" id="CHEBI:59789"/>
    </ligand>
</feature>
<keyword evidence="3 9" id="KW-0489">Methyltransferase</keyword>
<evidence type="ECO:0000256" key="6">
    <source>
        <dbReference type="ARBA" id="ARBA00022723"/>
    </source>
</evidence>
<feature type="binding site" evidence="9 10">
    <location>
        <position position="258"/>
    </location>
    <ligand>
        <name>S-adenosyl-L-methionine</name>
        <dbReference type="ChEBI" id="CHEBI:59789"/>
    </ligand>
</feature>
<dbReference type="SUPFAM" id="SSF53335">
    <property type="entry name" value="S-adenosyl-L-methionine-dependent methyltransferases"/>
    <property type="match status" value="1"/>
</dbReference>
<dbReference type="NCBIfam" id="NF009639">
    <property type="entry name" value="PRK13168.1"/>
    <property type="match status" value="1"/>
</dbReference>
<dbReference type="PROSITE" id="PS01231">
    <property type="entry name" value="TRMA_2"/>
    <property type="match status" value="1"/>
</dbReference>
<feature type="binding site" evidence="9">
    <location>
        <position position="70"/>
    </location>
    <ligand>
        <name>[4Fe-4S] cluster</name>
        <dbReference type="ChEBI" id="CHEBI:49883"/>
    </ligand>
</feature>
<keyword evidence="6 9" id="KW-0479">Metal-binding</keyword>
<dbReference type="SUPFAM" id="SSF50249">
    <property type="entry name" value="Nucleic acid-binding proteins"/>
    <property type="match status" value="1"/>
</dbReference>
<evidence type="ECO:0000256" key="7">
    <source>
        <dbReference type="ARBA" id="ARBA00023004"/>
    </source>
</evidence>
<dbReference type="HAMAP" id="MF_01010">
    <property type="entry name" value="23SrRNA_methyltr_RlmD"/>
    <property type="match status" value="1"/>
</dbReference>
<comment type="similarity">
    <text evidence="9">Belongs to the class I-like SAM-binding methyltransferase superfamily. RNA M5U methyltransferase family. RlmD subfamily.</text>
</comment>
<comment type="caution">
    <text evidence="9">Lacks conserved residue(s) required for the propagation of feature annotation.</text>
</comment>
<evidence type="ECO:0000256" key="1">
    <source>
        <dbReference type="ARBA" id="ARBA00022485"/>
    </source>
</evidence>
<feature type="domain" description="TRAM" evidence="12">
    <location>
        <begin position="1"/>
        <end position="48"/>
    </location>
</feature>
<feature type="binding site" evidence="9">
    <location>
        <position position="335"/>
    </location>
    <ligand>
        <name>S-adenosyl-L-methionine</name>
        <dbReference type="ChEBI" id="CHEBI:59789"/>
    </ligand>
</feature>
<feature type="binding site" evidence="9">
    <location>
        <position position="67"/>
    </location>
    <ligand>
        <name>[4Fe-4S] cluster</name>
        <dbReference type="ChEBI" id="CHEBI:49883"/>
    </ligand>
</feature>
<dbReference type="GO" id="GO:0003723">
    <property type="term" value="F:RNA binding"/>
    <property type="evidence" value="ECO:0007669"/>
    <property type="project" value="InterPro"/>
</dbReference>
<keyword evidence="8 9" id="KW-0411">Iron-sulfur</keyword>
<dbReference type="InterPro" id="IPR012340">
    <property type="entry name" value="NA-bd_OB-fold"/>
</dbReference>
<dbReference type="GO" id="GO:0051539">
    <property type="term" value="F:4 iron, 4 sulfur cluster binding"/>
    <property type="evidence" value="ECO:0007669"/>
    <property type="project" value="UniProtKB-KW"/>
</dbReference>
<keyword evidence="2 9" id="KW-0698">rRNA processing</keyword>
<dbReference type="PROSITE" id="PS51687">
    <property type="entry name" value="SAM_MT_RNA_M5U"/>
    <property type="match status" value="1"/>
</dbReference>
<dbReference type="Gene3D" id="2.40.50.140">
    <property type="entry name" value="Nucleic acid-binding proteins"/>
    <property type="match status" value="1"/>
</dbReference>
<comment type="function">
    <text evidence="9">Catalyzes the formation of 5-methyl-uridine at position 1939 (m5U1939) in 23S rRNA.</text>
</comment>
<dbReference type="PROSITE" id="PS50926">
    <property type="entry name" value="TRAM"/>
    <property type="match status" value="1"/>
</dbReference>
<feature type="binding site" evidence="10">
    <location>
        <position position="287"/>
    </location>
    <ligand>
        <name>S-adenosyl-L-methionine</name>
        <dbReference type="ChEBI" id="CHEBI:59789"/>
    </ligand>
</feature>
<evidence type="ECO:0000256" key="3">
    <source>
        <dbReference type="ARBA" id="ARBA00022603"/>
    </source>
</evidence>
<feature type="binding site" evidence="9 10">
    <location>
        <position position="357"/>
    </location>
    <ligand>
        <name>S-adenosyl-L-methionine</name>
        <dbReference type="ChEBI" id="CHEBI:59789"/>
    </ligand>
</feature>
<name>W0DPE6_9GAMM</name>
<dbReference type="PANTHER" id="PTHR11061:SF49">
    <property type="entry name" value="23S RRNA (URACIL(1939)-C(5))-METHYLTRANSFERASE RLMD"/>
    <property type="match status" value="1"/>
</dbReference>
<feature type="binding site" evidence="9">
    <location>
        <position position="61"/>
    </location>
    <ligand>
        <name>[4Fe-4S] cluster</name>
        <dbReference type="ChEBI" id="CHEBI:49883"/>
    </ligand>
</feature>
<keyword evidence="4 9" id="KW-0808">Transferase</keyword>
<evidence type="ECO:0000256" key="10">
    <source>
        <dbReference type="PROSITE-ProRule" id="PRU01024"/>
    </source>
</evidence>
<dbReference type="Gene3D" id="3.40.50.150">
    <property type="entry name" value="Vaccinia Virus protein VP39"/>
    <property type="match status" value="1"/>
</dbReference>
<sequence>MEDLTLEGQGVGRRAGKACFVDGALPGERVRAVQTGCKRNFDTARLDAVLEPAAERVEPHCAWFGVCGGCRLMHADIALQRRLKERSLFETLARIGHVQPERRLEPLTGADLGYRRTARLGVKYVAKKGGTLVGFRERGGRYLADMRDCPVLHPALGGRIAKLREFIDGLDARERIPQIEAAVDDAGTTALVFRHLQPLSVPDLDRLAAFAEAEGVQLYLQPGGPDSVQFHAGPAAELHYAHPEFGLQVEFQPLDFIQVHAGINRDMVLRALDLLALTPESRVLDLYCGLGNFTLPLAQRAREVLGVEGDAVMLDRARANAEAQGIGNTRYRRANLEDPALADAAWLQEPFDRVLLDPPRTGAAAVVAALGPRAIPRLVYVSCNPATLARDAGELVQRFGYRLEAAGIMDMFPHTAHVESMALFTRG</sequence>
<reference evidence="13 14" key="1">
    <citation type="submission" date="2013-12" db="EMBL/GenBank/DDBJ databases">
        <authorList>
            <consortium name="DOE Joint Genome Institute"/>
            <person name="Muyzer G."/>
            <person name="Huntemann M."/>
            <person name="Han J."/>
            <person name="Chen A."/>
            <person name="Kyrpides N."/>
            <person name="Mavromatis K."/>
            <person name="Markowitz V."/>
            <person name="Palaniappan K."/>
            <person name="Ivanova N."/>
            <person name="Schaumberg A."/>
            <person name="Pati A."/>
            <person name="Liolios K."/>
            <person name="Nordberg H.P."/>
            <person name="Cantor M.N."/>
            <person name="Hua S.X."/>
            <person name="Woyke T."/>
        </authorList>
    </citation>
    <scope>NUCLEOTIDE SEQUENCE [LARGE SCALE GENOMIC DNA]</scope>
    <source>
        <strain evidence="13 14">ARh 1</strain>
    </source>
</reference>
<gene>
    <name evidence="9" type="primary">rlmD</name>
    <name evidence="13" type="ORF">THITH_12100</name>
</gene>
<dbReference type="InterPro" id="IPR010280">
    <property type="entry name" value="U5_MeTrfase_fam"/>
</dbReference>
<protein>
    <recommendedName>
        <fullName evidence="9">23S rRNA (uracil(1939)-C(5))-methyltransferase RlmD</fullName>
        <ecNumber evidence="9">2.1.1.190</ecNumber>
    </recommendedName>
    <alternativeName>
        <fullName evidence="9">23S rRNA(m5U1939)-methyltransferase</fullName>
    </alternativeName>
</protein>
<dbReference type="STRING" id="713585.THITH_12100"/>
<dbReference type="InterPro" id="IPR002792">
    <property type="entry name" value="TRAM_dom"/>
</dbReference>
<evidence type="ECO:0000256" key="9">
    <source>
        <dbReference type="HAMAP-Rule" id="MF_01010"/>
    </source>
</evidence>
<dbReference type="GO" id="GO:0070475">
    <property type="term" value="P:rRNA base methylation"/>
    <property type="evidence" value="ECO:0007669"/>
    <property type="project" value="TreeGrafter"/>
</dbReference>
<evidence type="ECO:0000256" key="8">
    <source>
        <dbReference type="ARBA" id="ARBA00023014"/>
    </source>
</evidence>
<keyword evidence="14" id="KW-1185">Reference proteome</keyword>
<feature type="active site" evidence="11">
    <location>
        <position position="383"/>
    </location>
</feature>
<dbReference type="GO" id="GO:0070041">
    <property type="term" value="F:rRNA (uridine-C5-)-methyltransferase activity"/>
    <property type="evidence" value="ECO:0007669"/>
    <property type="project" value="UniProtKB-UniRule"/>
</dbReference>
<accession>W0DPE6</accession>
<dbReference type="InterPro" id="IPR029063">
    <property type="entry name" value="SAM-dependent_MTases_sf"/>
</dbReference>
<dbReference type="InterPro" id="IPR030390">
    <property type="entry name" value="MeTrfase_TrmA_AS"/>
</dbReference>
<evidence type="ECO:0000313" key="14">
    <source>
        <dbReference type="Proteomes" id="UP000005289"/>
    </source>
</evidence>